<dbReference type="InterPro" id="IPR011662">
    <property type="entry name" value="Secretin/TonB_short_N"/>
</dbReference>
<dbReference type="Gene3D" id="2.60.40.1120">
    <property type="entry name" value="Carboxypeptidase-like, regulatory domain"/>
    <property type="match status" value="1"/>
</dbReference>
<dbReference type="InterPro" id="IPR012910">
    <property type="entry name" value="Plug_dom"/>
</dbReference>
<organism evidence="9 10">
    <name type="scientific">Petrimonas mucosa</name>
    <dbReference type="NCBI Taxonomy" id="1642646"/>
    <lineage>
        <taxon>Bacteria</taxon>
        <taxon>Pseudomonadati</taxon>
        <taxon>Bacteroidota</taxon>
        <taxon>Bacteroidia</taxon>
        <taxon>Bacteroidales</taxon>
        <taxon>Dysgonomonadaceae</taxon>
        <taxon>Petrimonas</taxon>
    </lineage>
</organism>
<dbReference type="InterPro" id="IPR039426">
    <property type="entry name" value="TonB-dep_rcpt-like"/>
</dbReference>
<keyword evidence="5 7" id="KW-0472">Membrane</keyword>
<dbReference type="InterPro" id="IPR036942">
    <property type="entry name" value="Beta-barrel_TonB_sf"/>
</dbReference>
<dbReference type="InterPro" id="IPR023997">
    <property type="entry name" value="TonB-dep_OMP_SusC/RagA_CS"/>
</dbReference>
<evidence type="ECO:0000256" key="5">
    <source>
        <dbReference type="ARBA" id="ARBA00023136"/>
    </source>
</evidence>
<comment type="similarity">
    <text evidence="7">Belongs to the TonB-dependent receptor family.</text>
</comment>
<evidence type="ECO:0000256" key="2">
    <source>
        <dbReference type="ARBA" id="ARBA00022448"/>
    </source>
</evidence>
<evidence type="ECO:0000313" key="10">
    <source>
        <dbReference type="Proteomes" id="UP000178485"/>
    </source>
</evidence>
<keyword evidence="3 7" id="KW-1134">Transmembrane beta strand</keyword>
<dbReference type="NCBIfam" id="TIGR04056">
    <property type="entry name" value="OMP_RagA_SusC"/>
    <property type="match status" value="1"/>
</dbReference>
<gene>
    <name evidence="9" type="ORF">ING2E5A_0379</name>
</gene>
<evidence type="ECO:0000256" key="6">
    <source>
        <dbReference type="ARBA" id="ARBA00023237"/>
    </source>
</evidence>
<dbReference type="SUPFAM" id="SSF49464">
    <property type="entry name" value="Carboxypeptidase regulatory domain-like"/>
    <property type="match status" value="1"/>
</dbReference>
<sequence>MKNKSINQKALPFCALLKEIPIAMRITLLLLFVLTFQLQARQIYSQDTKISLDMRNSTIEKVLQAIEEKSDYYFLYNNRFINVDKKVNVRVKNASIAAILEKLLQSENVEYEVKGSQIVLSPKEMHSRIAAMADTQSRQQAVTVSGEVVDQSGNPLPGVTVMVVGMNMGTVTDSDGRFSITIPAEAKTLRFSFVGMRTQEVVIDGKTRFRIVMVEESIGIEEVVVTALGIERNKRSLSYATELVDVTSISDIRDPSLATSLSGKIAGVSISNASGASGVGGSSRIIIRGNKSINRNNQPLIVVDGIPYNNSKGVTSTDKSTREVDSFDGFSNINPDDIQSINVLKGPAAAALYGSAANNGVIIVTTKKGRMGKPQVEFNSITTMDFPYLYPDLQNEYAQGSGGVYSASIDAKSWGPKMTGQKVTNWTGEEVELTPQPNNVKDFFVNGYNLTNSLSYSAGNERSSTYFSYSNTTARGMLKTDKLERHNFNLRLNAELIPNLRLDFKITAFKQDMDSRPASGDDYFSPMQNLLRMPRSLRTQDLKDFEYYTEEGSLKQNIWVPGGTSTLNNPYWSLYRRIAPTSRNRITTFTSLKYDFTNWLSAQVRVAMDAIHDDAEEKIYWDAIYINDGKGNYYTAFRKSQDITSDFMINARKELSNGIALSAMIGGEIKDSKARGQSASTNGLTVENKFALNFGSSNTTSDSESRVQTQSIFGTAQVAFKEMVYLDLTARNDWNSTLPPPYDYFYPSIGLTGIISEMVKLPEFISFAKLRGSYAEVGNGVGFASIFQTYGRNTDGPIGQITTSGTKVAEQLIPEKTKSLEVGGEFRFMGNRLGLDITWYKSNTINQLISITAPPTSGYTSTQINCGNIQNKGIEVMLSARPLERRDFTWDTYLTFSRNINKVLELYKGVERYELSTANLALGKNWVIVGRPYGEIYSRTFQRDAQGRIIVSDNGLPIITADADHYLGNYNYDWQSGLSNSFSYKNWHLNFLIDLNYGGIRTSATESMLMLTGGSKATLYGREGFIFDGVKEDGTPNDITINAEAYGTLVGGRSSNNGPVELFTHDATNSRLRELSLGYDLPVKSNLISALRISLVGRNLIYLYNGCKWFDPDVTYNTGANGQGAENSFLPGARTLGLNLKLTF</sequence>
<dbReference type="PROSITE" id="PS52016">
    <property type="entry name" value="TONB_DEPENDENT_REC_3"/>
    <property type="match status" value="1"/>
</dbReference>
<name>A0A1G4G450_9BACT</name>
<evidence type="ECO:0000313" key="9">
    <source>
        <dbReference type="EMBL" id="SCM55452.1"/>
    </source>
</evidence>
<accession>A0A1G4G450</accession>
<dbReference type="Gene3D" id="2.170.130.10">
    <property type="entry name" value="TonB-dependent receptor, plug domain"/>
    <property type="match status" value="1"/>
</dbReference>
<dbReference type="Pfam" id="PF07660">
    <property type="entry name" value="STN"/>
    <property type="match status" value="1"/>
</dbReference>
<reference evidence="9 10" key="1">
    <citation type="submission" date="2016-08" db="EMBL/GenBank/DDBJ databases">
        <authorList>
            <person name="Seilhamer J.J."/>
        </authorList>
    </citation>
    <scope>NUCLEOTIDE SEQUENCE [LARGE SCALE GENOMIC DNA]</scope>
    <source>
        <strain evidence="9">ING2-E5A</strain>
    </source>
</reference>
<evidence type="ECO:0000259" key="8">
    <source>
        <dbReference type="SMART" id="SM00965"/>
    </source>
</evidence>
<keyword evidence="6 7" id="KW-0998">Cell outer membrane</keyword>
<proteinExistence type="inferred from homology"/>
<dbReference type="EMBL" id="LT608328">
    <property type="protein sequence ID" value="SCM55452.1"/>
    <property type="molecule type" value="Genomic_DNA"/>
</dbReference>
<dbReference type="InterPro" id="IPR023996">
    <property type="entry name" value="TonB-dep_OMP_SusC/RagA"/>
</dbReference>
<dbReference type="SMART" id="SM00965">
    <property type="entry name" value="STN"/>
    <property type="match status" value="1"/>
</dbReference>
<dbReference type="KEGG" id="pmuc:ING2E5A_0379"/>
<dbReference type="AlphaFoldDB" id="A0A1G4G450"/>
<keyword evidence="2 7" id="KW-0813">Transport</keyword>
<comment type="subcellular location">
    <subcellularLocation>
        <location evidence="1 7">Cell outer membrane</location>
        <topology evidence="1 7">Multi-pass membrane protein</topology>
    </subcellularLocation>
</comment>
<dbReference type="Gene3D" id="2.40.170.20">
    <property type="entry name" value="TonB-dependent receptor, beta-barrel domain"/>
    <property type="match status" value="1"/>
</dbReference>
<keyword evidence="10" id="KW-1185">Reference proteome</keyword>
<dbReference type="InterPro" id="IPR037066">
    <property type="entry name" value="Plug_dom_sf"/>
</dbReference>
<dbReference type="NCBIfam" id="TIGR04057">
    <property type="entry name" value="SusC_RagA_signa"/>
    <property type="match status" value="1"/>
</dbReference>
<evidence type="ECO:0000256" key="7">
    <source>
        <dbReference type="PROSITE-ProRule" id="PRU01360"/>
    </source>
</evidence>
<dbReference type="GO" id="GO:0009279">
    <property type="term" value="C:cell outer membrane"/>
    <property type="evidence" value="ECO:0007669"/>
    <property type="project" value="UniProtKB-SubCell"/>
</dbReference>
<dbReference type="Pfam" id="PF07715">
    <property type="entry name" value="Plug"/>
    <property type="match status" value="1"/>
</dbReference>
<dbReference type="SUPFAM" id="SSF56935">
    <property type="entry name" value="Porins"/>
    <property type="match status" value="1"/>
</dbReference>
<dbReference type="InterPro" id="IPR008969">
    <property type="entry name" value="CarboxyPept-like_regulatory"/>
</dbReference>
<dbReference type="STRING" id="1642646.ING2E5A_0379"/>
<dbReference type="Pfam" id="PF13715">
    <property type="entry name" value="CarbopepD_reg_2"/>
    <property type="match status" value="1"/>
</dbReference>
<dbReference type="Proteomes" id="UP000178485">
    <property type="component" value="Chromosome i"/>
</dbReference>
<evidence type="ECO:0000256" key="4">
    <source>
        <dbReference type="ARBA" id="ARBA00022692"/>
    </source>
</evidence>
<evidence type="ECO:0000256" key="3">
    <source>
        <dbReference type="ARBA" id="ARBA00022452"/>
    </source>
</evidence>
<feature type="domain" description="Secretin/TonB short N-terminal" evidence="8">
    <location>
        <begin position="72"/>
        <end position="123"/>
    </location>
</feature>
<keyword evidence="4 7" id="KW-0812">Transmembrane</keyword>
<protein>
    <submittedName>
        <fullName evidence="9">TonB-linked outer membrane protein, SusC/RagA family</fullName>
    </submittedName>
</protein>
<evidence type="ECO:0000256" key="1">
    <source>
        <dbReference type="ARBA" id="ARBA00004571"/>
    </source>
</evidence>